<evidence type="ECO:0000256" key="5">
    <source>
        <dbReference type="ARBA" id="ARBA00022989"/>
    </source>
</evidence>
<feature type="transmembrane region" description="Helical" evidence="7">
    <location>
        <begin position="35"/>
        <end position="54"/>
    </location>
</feature>
<keyword evidence="9" id="KW-1185">Reference proteome</keyword>
<dbReference type="Proteomes" id="UP001329313">
    <property type="component" value="Chromosome"/>
</dbReference>
<dbReference type="AlphaFoldDB" id="A0AAU0MFV7"/>
<dbReference type="EMBL" id="CP137080">
    <property type="protein sequence ID" value="WOQ69453.1"/>
    <property type="molecule type" value="Genomic_DNA"/>
</dbReference>
<evidence type="ECO:0000256" key="4">
    <source>
        <dbReference type="ARBA" id="ARBA00022692"/>
    </source>
</evidence>
<sequence>MAVGKGEAVNVGGLMFTAGIPSPSISSIDLGVFELRFYALFIILGIAIATWLASRRLERRGGARGVVVDIALWAVPFGIAGGRVYHVITHPNDYFYPGADLWRVLYVWEGGLAIFGAVLVGGAAAMIGCRIAGIRFLSFADALAPAMLIAQAVGRLGNYFNQELYGLPTTLPWGLQIDPQSAAFPEGLPPGTLFHPLFLYEMLWNLAGAATILLLERRYDLRWGRALGVYLLIYGTGRAWLESIRIDPTELEIWGVKINVLTALVVA</sequence>
<keyword evidence="4 7" id="KW-0812">Transmembrane</keyword>
<evidence type="ECO:0000256" key="7">
    <source>
        <dbReference type="HAMAP-Rule" id="MF_01147"/>
    </source>
</evidence>
<gene>
    <name evidence="7 8" type="primary">lgt</name>
    <name evidence="8" type="ORF">RYJ27_12255</name>
</gene>
<keyword evidence="3 7" id="KW-0808">Transferase</keyword>
<dbReference type="GO" id="GO:0042158">
    <property type="term" value="P:lipoprotein biosynthetic process"/>
    <property type="evidence" value="ECO:0007669"/>
    <property type="project" value="UniProtKB-UniRule"/>
</dbReference>
<proteinExistence type="inferred from homology"/>
<evidence type="ECO:0000256" key="3">
    <source>
        <dbReference type="ARBA" id="ARBA00022679"/>
    </source>
</evidence>
<dbReference type="GO" id="GO:0008961">
    <property type="term" value="F:phosphatidylglycerol-prolipoprotein diacylglyceryl transferase activity"/>
    <property type="evidence" value="ECO:0007669"/>
    <property type="project" value="UniProtKB-UniRule"/>
</dbReference>
<evidence type="ECO:0000313" key="9">
    <source>
        <dbReference type="Proteomes" id="UP001329313"/>
    </source>
</evidence>
<dbReference type="PANTHER" id="PTHR30589:SF0">
    <property type="entry name" value="PHOSPHATIDYLGLYCEROL--PROLIPOPROTEIN DIACYLGLYCERYL TRANSFERASE"/>
    <property type="match status" value="1"/>
</dbReference>
<evidence type="ECO:0000256" key="2">
    <source>
        <dbReference type="ARBA" id="ARBA00022475"/>
    </source>
</evidence>
<comment type="similarity">
    <text evidence="1 7">Belongs to the Lgt family.</text>
</comment>
<protein>
    <recommendedName>
        <fullName evidence="7">Phosphatidylglycerol--prolipoprotein diacylglyceryl transferase</fullName>
        <ecNumber evidence="7">2.5.1.145</ecNumber>
    </recommendedName>
</protein>
<dbReference type="GO" id="GO:0005886">
    <property type="term" value="C:plasma membrane"/>
    <property type="evidence" value="ECO:0007669"/>
    <property type="project" value="UniProtKB-SubCell"/>
</dbReference>
<organism evidence="8 9">
    <name type="scientific">Microbacterium limosum</name>
    <dbReference type="NCBI Taxonomy" id="3079935"/>
    <lineage>
        <taxon>Bacteria</taxon>
        <taxon>Bacillati</taxon>
        <taxon>Actinomycetota</taxon>
        <taxon>Actinomycetes</taxon>
        <taxon>Micrococcales</taxon>
        <taxon>Microbacteriaceae</taxon>
        <taxon>Microbacterium</taxon>
    </lineage>
</organism>
<keyword evidence="6 7" id="KW-0472">Membrane</keyword>
<dbReference type="RefSeq" id="WP_330170577.1">
    <property type="nucleotide sequence ID" value="NZ_CP137080.1"/>
</dbReference>
<comment type="function">
    <text evidence="7">Catalyzes the transfer of the diacylglyceryl group from phosphatidylglycerol to the sulfhydryl group of the N-terminal cysteine of a prolipoprotein, the first step in the formation of mature lipoproteins.</text>
</comment>
<dbReference type="PROSITE" id="PS01311">
    <property type="entry name" value="LGT"/>
    <property type="match status" value="1"/>
</dbReference>
<dbReference type="NCBIfam" id="TIGR00544">
    <property type="entry name" value="lgt"/>
    <property type="match status" value="1"/>
</dbReference>
<dbReference type="KEGG" id="mliy:RYJ27_12255"/>
<feature type="transmembrane region" description="Helical" evidence="7">
    <location>
        <begin position="136"/>
        <end position="154"/>
    </location>
</feature>
<feature type="transmembrane region" description="Helical" evidence="7">
    <location>
        <begin position="105"/>
        <end position="129"/>
    </location>
</feature>
<evidence type="ECO:0000313" key="8">
    <source>
        <dbReference type="EMBL" id="WOQ69453.1"/>
    </source>
</evidence>
<dbReference type="EC" id="2.5.1.145" evidence="7"/>
<dbReference type="Pfam" id="PF01790">
    <property type="entry name" value="LGT"/>
    <property type="match status" value="1"/>
</dbReference>
<reference evidence="8 9" key="1">
    <citation type="submission" date="2023-10" db="EMBL/GenBank/DDBJ databases">
        <title>Y20.</title>
        <authorList>
            <person name="Zhang G."/>
            <person name="Ding Y."/>
        </authorList>
    </citation>
    <scope>NUCLEOTIDE SEQUENCE [LARGE SCALE GENOMIC DNA]</scope>
    <source>
        <strain evidence="8 9">Y20</strain>
    </source>
</reference>
<feature type="transmembrane region" description="Helical" evidence="7">
    <location>
        <begin position="66"/>
        <end position="85"/>
    </location>
</feature>
<evidence type="ECO:0000256" key="1">
    <source>
        <dbReference type="ARBA" id="ARBA00007150"/>
    </source>
</evidence>
<comment type="pathway">
    <text evidence="7">Protein modification; lipoprotein biosynthesis (diacylglyceryl transfer).</text>
</comment>
<feature type="transmembrane region" description="Helical" evidence="7">
    <location>
        <begin position="197"/>
        <end position="215"/>
    </location>
</feature>
<comment type="subcellular location">
    <subcellularLocation>
        <location evidence="7">Cell membrane</location>
        <topology evidence="7">Multi-pass membrane protein</topology>
    </subcellularLocation>
</comment>
<name>A0AAU0MFV7_9MICO</name>
<accession>A0AAU0MFV7</accession>
<feature type="binding site" evidence="7">
    <location>
        <position position="155"/>
    </location>
    <ligand>
        <name>a 1,2-diacyl-sn-glycero-3-phospho-(1'-sn-glycerol)</name>
        <dbReference type="ChEBI" id="CHEBI:64716"/>
    </ligand>
</feature>
<keyword evidence="5 7" id="KW-1133">Transmembrane helix</keyword>
<dbReference type="HAMAP" id="MF_01147">
    <property type="entry name" value="Lgt"/>
    <property type="match status" value="1"/>
</dbReference>
<dbReference type="InterPro" id="IPR001640">
    <property type="entry name" value="Lgt"/>
</dbReference>
<dbReference type="PANTHER" id="PTHR30589">
    <property type="entry name" value="PROLIPOPROTEIN DIACYLGLYCERYL TRANSFERASE"/>
    <property type="match status" value="1"/>
</dbReference>
<comment type="catalytic activity">
    <reaction evidence="7">
        <text>L-cysteinyl-[prolipoprotein] + a 1,2-diacyl-sn-glycero-3-phospho-(1'-sn-glycerol) = an S-1,2-diacyl-sn-glyceryl-L-cysteinyl-[prolipoprotein] + sn-glycerol 1-phosphate + H(+)</text>
        <dbReference type="Rhea" id="RHEA:56712"/>
        <dbReference type="Rhea" id="RHEA-COMP:14679"/>
        <dbReference type="Rhea" id="RHEA-COMP:14680"/>
        <dbReference type="ChEBI" id="CHEBI:15378"/>
        <dbReference type="ChEBI" id="CHEBI:29950"/>
        <dbReference type="ChEBI" id="CHEBI:57685"/>
        <dbReference type="ChEBI" id="CHEBI:64716"/>
        <dbReference type="ChEBI" id="CHEBI:140658"/>
        <dbReference type="EC" id="2.5.1.145"/>
    </reaction>
</comment>
<keyword evidence="2 7" id="KW-1003">Cell membrane</keyword>
<evidence type="ECO:0000256" key="6">
    <source>
        <dbReference type="ARBA" id="ARBA00023136"/>
    </source>
</evidence>